<name>A0A6J4S4H0_9ACTN</name>
<evidence type="ECO:0000313" key="3">
    <source>
        <dbReference type="EMBL" id="CAA9489094.1"/>
    </source>
</evidence>
<evidence type="ECO:0000256" key="2">
    <source>
        <dbReference type="SAM" id="Phobius"/>
    </source>
</evidence>
<proteinExistence type="predicted"/>
<reference evidence="3" key="1">
    <citation type="submission" date="2020-02" db="EMBL/GenBank/DDBJ databases">
        <authorList>
            <person name="Meier V. D."/>
        </authorList>
    </citation>
    <scope>NUCLEOTIDE SEQUENCE</scope>
    <source>
        <strain evidence="3">AVDCRST_MAG85</strain>
    </source>
</reference>
<feature type="transmembrane region" description="Helical" evidence="2">
    <location>
        <begin position="234"/>
        <end position="258"/>
    </location>
</feature>
<feature type="transmembrane region" description="Helical" evidence="2">
    <location>
        <begin position="16"/>
        <end position="38"/>
    </location>
</feature>
<dbReference type="EMBL" id="CADCVT010000123">
    <property type="protein sequence ID" value="CAA9489094.1"/>
    <property type="molecule type" value="Genomic_DNA"/>
</dbReference>
<evidence type="ECO:0000256" key="1">
    <source>
        <dbReference type="SAM" id="MobiDB-lite"/>
    </source>
</evidence>
<dbReference type="AlphaFoldDB" id="A0A6J4S4H0"/>
<keyword evidence="2" id="KW-1133">Transmembrane helix</keyword>
<sequence>AVLVELAALLLVKRPVVFGAVAGALIGTVGFATEYAWTQVAFKLPWTPDILVEGLLLSTLVGVGAGAAGALLAVGLQGRLPSVAVSRAVPGLAVLALGLALFLGLKTAEPDGTRVTVAMAGDGNATVRFEPDRRASDSAWVTVTAWQGGGLHVDHLERQADGAYRTTEPIPMGGNWKSLLRVHDGSVLAAVPIDLPEDAAIPAPAIPAGDGFTRPLQEEITIMQRERKQDVAGWLWPAAATLVLALYLAFLAALAWGVGRIGRAQEEQREDTQPPATERTERFRGATPVGA</sequence>
<feature type="non-terminal residue" evidence="3">
    <location>
        <position position="1"/>
    </location>
</feature>
<keyword evidence="2" id="KW-0812">Transmembrane</keyword>
<organism evidence="3">
    <name type="scientific">uncultured Solirubrobacteraceae bacterium</name>
    <dbReference type="NCBI Taxonomy" id="1162706"/>
    <lineage>
        <taxon>Bacteria</taxon>
        <taxon>Bacillati</taxon>
        <taxon>Actinomycetota</taxon>
        <taxon>Thermoleophilia</taxon>
        <taxon>Solirubrobacterales</taxon>
        <taxon>Solirubrobacteraceae</taxon>
        <taxon>environmental samples</taxon>
    </lineage>
</organism>
<keyword evidence="2" id="KW-0472">Membrane</keyword>
<feature type="transmembrane region" description="Helical" evidence="2">
    <location>
        <begin position="50"/>
        <end position="76"/>
    </location>
</feature>
<feature type="transmembrane region" description="Helical" evidence="2">
    <location>
        <begin position="88"/>
        <end position="105"/>
    </location>
</feature>
<protein>
    <submittedName>
        <fullName evidence="3">Uncharacterized protein</fullName>
    </submittedName>
</protein>
<gene>
    <name evidence="3" type="ORF">AVDCRST_MAG85-1123</name>
</gene>
<accession>A0A6J4S4H0</accession>
<feature type="region of interest" description="Disordered" evidence="1">
    <location>
        <begin position="265"/>
        <end position="291"/>
    </location>
</feature>
<feature type="compositionally biased region" description="Basic and acidic residues" evidence="1">
    <location>
        <begin position="265"/>
        <end position="284"/>
    </location>
</feature>